<reference evidence="2" key="2">
    <citation type="submission" date="2023-02" db="EMBL/GenBank/DDBJ databases">
        <authorList>
            <consortium name="DOE Joint Genome Institute"/>
            <person name="Mondo S.J."/>
            <person name="Chang Y."/>
            <person name="Wang Y."/>
            <person name="Ahrendt S."/>
            <person name="Andreopoulos W."/>
            <person name="Barry K."/>
            <person name="Beard J."/>
            <person name="Benny G.L."/>
            <person name="Blankenship S."/>
            <person name="Bonito G."/>
            <person name="Cuomo C."/>
            <person name="Desiro A."/>
            <person name="Gervers K.A."/>
            <person name="Hundley H."/>
            <person name="Kuo A."/>
            <person name="LaButti K."/>
            <person name="Lang B.F."/>
            <person name="Lipzen A."/>
            <person name="O'Donnell K."/>
            <person name="Pangilinan J."/>
            <person name="Reynolds N."/>
            <person name="Sandor L."/>
            <person name="Smith M.W."/>
            <person name="Tsang A."/>
            <person name="Grigoriev I.V."/>
            <person name="Stajich J.E."/>
            <person name="Spatafora J.W."/>
        </authorList>
    </citation>
    <scope>NUCLEOTIDE SEQUENCE</scope>
    <source>
        <strain evidence="2">RSA 2281</strain>
    </source>
</reference>
<feature type="transmembrane region" description="Helical" evidence="1">
    <location>
        <begin position="32"/>
        <end position="52"/>
    </location>
</feature>
<gene>
    <name evidence="2" type="ORF">BDA99DRAFT_493075</name>
</gene>
<organism evidence="2 3">
    <name type="scientific">Phascolomyces articulosus</name>
    <dbReference type="NCBI Taxonomy" id="60185"/>
    <lineage>
        <taxon>Eukaryota</taxon>
        <taxon>Fungi</taxon>
        <taxon>Fungi incertae sedis</taxon>
        <taxon>Mucoromycota</taxon>
        <taxon>Mucoromycotina</taxon>
        <taxon>Mucoromycetes</taxon>
        <taxon>Mucorales</taxon>
        <taxon>Lichtheimiaceae</taxon>
        <taxon>Phascolomyces</taxon>
    </lineage>
</organism>
<keyword evidence="1" id="KW-0812">Transmembrane</keyword>
<keyword evidence="1" id="KW-0472">Membrane</keyword>
<reference evidence="2" key="1">
    <citation type="journal article" date="2022" name="IScience">
        <title>Evolution of zygomycete secretomes and the origins of terrestrial fungal ecologies.</title>
        <authorList>
            <person name="Chang Y."/>
            <person name="Wang Y."/>
            <person name="Mondo S."/>
            <person name="Ahrendt S."/>
            <person name="Andreopoulos W."/>
            <person name="Barry K."/>
            <person name="Beard J."/>
            <person name="Benny G.L."/>
            <person name="Blankenship S."/>
            <person name="Bonito G."/>
            <person name="Cuomo C."/>
            <person name="Desiro A."/>
            <person name="Gervers K.A."/>
            <person name="Hundley H."/>
            <person name="Kuo A."/>
            <person name="LaButti K."/>
            <person name="Lang B.F."/>
            <person name="Lipzen A."/>
            <person name="O'Donnell K."/>
            <person name="Pangilinan J."/>
            <person name="Reynolds N."/>
            <person name="Sandor L."/>
            <person name="Smith M.E."/>
            <person name="Tsang A."/>
            <person name="Grigoriev I.V."/>
            <person name="Stajich J.E."/>
            <person name="Spatafora J.W."/>
        </authorList>
    </citation>
    <scope>NUCLEOTIDE SEQUENCE</scope>
    <source>
        <strain evidence="2">RSA 2281</strain>
    </source>
</reference>
<evidence type="ECO:0000313" key="3">
    <source>
        <dbReference type="Proteomes" id="UP001209540"/>
    </source>
</evidence>
<protein>
    <recommendedName>
        <fullName evidence="4">Transmembrane protein</fullName>
    </recommendedName>
</protein>
<accession>A0AAD5PKR7</accession>
<feature type="transmembrane region" description="Helical" evidence="1">
    <location>
        <begin position="196"/>
        <end position="217"/>
    </location>
</feature>
<evidence type="ECO:0000256" key="1">
    <source>
        <dbReference type="SAM" id="Phobius"/>
    </source>
</evidence>
<proteinExistence type="predicted"/>
<dbReference type="NCBIfam" id="NF041646">
    <property type="entry name" value="VC0807_fam"/>
    <property type="match status" value="1"/>
</dbReference>
<dbReference type="AlphaFoldDB" id="A0AAD5PKR7"/>
<sequence>MINHLLSVVFMLLIQIGIPLSLYYGLRNRIGVVYALVISGLPSFLHVIYGFIRKGQIEILGCIITVSFVLSAIVSIVSGDERAALIRDSSVGAIVGCMFMVTLIPIRNRYVELRPLTFIMAEQMYANVKYQWTDSEGNLQEQNITRWQWDHVRYFRINMYTQSACWGILLILQLVICALMVWNGVSTDEVVLYNNIISLTVTCSMITASIIAGIYGIKQEKKVGKKWTEENDFTGKFKRQQQQGEDNV</sequence>
<keyword evidence="3" id="KW-1185">Reference proteome</keyword>
<dbReference type="Proteomes" id="UP001209540">
    <property type="component" value="Unassembled WGS sequence"/>
</dbReference>
<feature type="transmembrane region" description="Helical" evidence="1">
    <location>
        <begin position="163"/>
        <end position="184"/>
    </location>
</feature>
<feature type="transmembrane region" description="Helical" evidence="1">
    <location>
        <begin position="5"/>
        <end position="26"/>
    </location>
</feature>
<evidence type="ECO:0008006" key="4">
    <source>
        <dbReference type="Google" id="ProtNLM"/>
    </source>
</evidence>
<feature type="transmembrane region" description="Helical" evidence="1">
    <location>
        <begin position="59"/>
        <end position="77"/>
    </location>
</feature>
<name>A0AAD5PKR7_9FUNG</name>
<feature type="transmembrane region" description="Helical" evidence="1">
    <location>
        <begin position="89"/>
        <end position="106"/>
    </location>
</feature>
<evidence type="ECO:0000313" key="2">
    <source>
        <dbReference type="EMBL" id="KAI9278757.1"/>
    </source>
</evidence>
<comment type="caution">
    <text evidence="2">The sequence shown here is derived from an EMBL/GenBank/DDBJ whole genome shotgun (WGS) entry which is preliminary data.</text>
</comment>
<dbReference type="EMBL" id="JAIXMP010000001">
    <property type="protein sequence ID" value="KAI9278757.1"/>
    <property type="molecule type" value="Genomic_DNA"/>
</dbReference>
<keyword evidence="1" id="KW-1133">Transmembrane helix</keyword>